<feature type="compositionally biased region" description="Basic residues" evidence="2">
    <location>
        <begin position="1603"/>
        <end position="1613"/>
    </location>
</feature>
<sequence length="1767" mass="202110">MSDSVEELSKEYEENVLGKHERSIGLFPIPEYPEFEGQRGMWSTALDVILTTLRYLAPATLLTLFWGQQSFLFKLLKYIDSAFRALIFSNEEQKQSILQWLGEAGPVRVENLEVVWRHGWIVCGVLDTALPGACAGHPPTRLTLKHAQAIADHYLGVEPAFTRIELEANDSISRHQEWKLMNYLENIRLALSKITPPASKAISHTTQEASPKTTHFTMNYIARGSGLTAAQVNNKVYFKIYPTGQQSLDPGEITILINGPNETYGMSVIPPILGKAQMIRQNLLGLQSKSKYTDNVLPITQGTAYLRNYGQNDMKKTFYIPKSKYDIDIDTELKQDHARIGYMANLEGKYEVSITSRGQNVVGSPFIVTASNNIVGILERDSFCLEDGEEIDIVDVKSDRKVVLRIVDFVTEKMLLRENGTLEKISEEEAKYLMENDDINNRNSEPVTRPDNKWINDMEQSNLKTKKFYNIANKVLTANRFCNLLSDIKNKQKSVLKNDVNEQIIQVPDIVNSTFNDDQNKVCRQEKWNRVIIPENISVSILTEKSNTLSKDTPNLNFQNDGIDNNNLFTSDPFEDDNVDTVQASNNPFIDDIYNQNYEMEKKLGSFITNEYESNNSQNEETANANIKIFIENQNESLSEESNPFIDIINMERPKTPIFRIISGEAINCGDSVNINSERKLSNEIVLNNLVNPFIDHIQDKLNAYQEKPDFIIGAPVSLPPIINLNSSASSVNNNVTEISKKNQNKHKEDYNLKNHITDSTTVPAISVETDNSSNKSNFYNSLDSNLTEDVNITSNFSPTLSNVSTPMETSRETSPKKDTWDSAYVSIDENNYTDNIEFSESLNKKSPLPRDHSKLNLNEREQLQNISPDDEKTNKSEIKKSEFMPIIEENEKCLSSNTKDNMKETTAKDDVDDPVTVAFAEINDLYDDFFKTSEVSSVTTTQECQLQNLGIEYTLERNDVHVDSASEFRTDVKRQTKILEGKISEVQATVTESLSASQNLHVKNNRRYKEENNNDNISHIQFGDEAYTNIVLEKKKYWDEKIREIEEKSEEVKSLQCKRRLSSKYLRRNDSLSKRRGRKIVQNFLNTNQDDSYQLKKSVDQLEAISIQSDFNSIGDTIKCMNNNIEIYNKNESTSCFGKKSSNNKERSVFDAFKQIKVSSVDSVNMNNDNDDQKSNLHLKQELSEKVFQAFETSPKRFFGTSRKHILNKIDTFLGYPDNENETKKITNDINHETGLVSSRISLFHNISKTEELAWSRRKSKSLHNITHEENETYTNLENKSTTRDSKQVEAKENRKISSSCEESNINYFNQTDKNIIALKEKRARMIQNKHNNTFDETLYTPPRQTDTSNDYVKKTIKDINEQNDLLVKSPASKLISISKSEMDIFNKFATATEDVLEKHKSYEELPKICVKNFISLYEDVSKISDTSRTHLKSRTNVGSLNNMPVPSSIHGTAMISTTPNSPTQIHSSASKAAHDEGFMTLNKRKQKLFDEKCLKNLNNEIENTHPSSDTELISNQDKDASYLSLSDIEIEIIEKEPEKCIEYPSENEPAHLEYKNRFTMARKYFQSLEELREEKKIKKIIKSESLISCQSTESLDENKQPRKRSKIKKSRSMPSSEISKIWNQMQEKEAENKKLVKISEKFNVDDLFEDVMEGRLSRQGSLRGIPNKKAVLETFRSMENISNNKLNSYEMAVSQLNDFAEENKIKNAQTYLSEYPYLPTTDPSKYHSRLDTTASGLITFKELRKIPRRNSVPDLRLNPTFTADL</sequence>
<feature type="region of interest" description="Disordered" evidence="2">
    <location>
        <begin position="843"/>
        <end position="877"/>
    </location>
</feature>
<feature type="repeat" description="Filamin" evidence="1">
    <location>
        <begin position="222"/>
        <end position="370"/>
    </location>
</feature>
<dbReference type="OrthoDB" id="10012602at2759"/>
<evidence type="ECO:0000313" key="3">
    <source>
        <dbReference type="Proteomes" id="UP001652626"/>
    </source>
</evidence>
<dbReference type="SUPFAM" id="SSF81296">
    <property type="entry name" value="E set domains"/>
    <property type="match status" value="1"/>
</dbReference>
<evidence type="ECO:0000313" key="4">
    <source>
        <dbReference type="RefSeq" id="XP_026485317.2"/>
    </source>
</evidence>
<keyword evidence="3" id="KW-1185">Reference proteome</keyword>
<dbReference type="Gene3D" id="2.60.40.10">
    <property type="entry name" value="Immunoglobulins"/>
    <property type="match status" value="1"/>
</dbReference>
<protein>
    <submittedName>
        <fullName evidence="4">AP2/ERF domain-containing protein PFD0985w-like isoform X1</fullName>
    </submittedName>
</protein>
<reference evidence="4" key="1">
    <citation type="submission" date="2025-08" db="UniProtKB">
        <authorList>
            <consortium name="RefSeq"/>
        </authorList>
    </citation>
    <scope>IDENTIFICATION</scope>
    <source>
        <tissue evidence="4">Whole body</tissue>
    </source>
</reference>
<dbReference type="OMA" id="NHESGLV"/>
<name>A0A8B8HKM6_VANTA</name>
<dbReference type="GeneID" id="113392908"/>
<feature type="compositionally biased region" description="Basic and acidic residues" evidence="2">
    <location>
        <begin position="849"/>
        <end position="863"/>
    </location>
</feature>
<accession>A0A8B8HKM6</accession>
<organism evidence="3 4">
    <name type="scientific">Vanessa tameamea</name>
    <name type="common">Kamehameha butterfly</name>
    <dbReference type="NCBI Taxonomy" id="334116"/>
    <lineage>
        <taxon>Eukaryota</taxon>
        <taxon>Metazoa</taxon>
        <taxon>Ecdysozoa</taxon>
        <taxon>Arthropoda</taxon>
        <taxon>Hexapoda</taxon>
        <taxon>Insecta</taxon>
        <taxon>Pterygota</taxon>
        <taxon>Neoptera</taxon>
        <taxon>Endopterygota</taxon>
        <taxon>Lepidoptera</taxon>
        <taxon>Glossata</taxon>
        <taxon>Ditrysia</taxon>
        <taxon>Papilionoidea</taxon>
        <taxon>Nymphalidae</taxon>
        <taxon>Nymphalinae</taxon>
        <taxon>Vanessa</taxon>
    </lineage>
</organism>
<dbReference type="InterPro" id="IPR014756">
    <property type="entry name" value="Ig_E-set"/>
</dbReference>
<dbReference type="InterPro" id="IPR017868">
    <property type="entry name" value="Filamin/ABP280_repeat-like"/>
</dbReference>
<evidence type="ECO:0000256" key="1">
    <source>
        <dbReference type="PROSITE-ProRule" id="PRU00087"/>
    </source>
</evidence>
<dbReference type="PROSITE" id="PS50194">
    <property type="entry name" value="FILAMIN_REPEAT"/>
    <property type="match status" value="1"/>
</dbReference>
<dbReference type="Proteomes" id="UP001652626">
    <property type="component" value="Chromosome 12"/>
</dbReference>
<dbReference type="InterPro" id="IPR013783">
    <property type="entry name" value="Ig-like_fold"/>
</dbReference>
<gene>
    <name evidence="4" type="primary">LOC113392908</name>
</gene>
<proteinExistence type="predicted"/>
<dbReference type="RefSeq" id="XP_026485317.2">
    <property type="nucleotide sequence ID" value="XM_026629532.2"/>
</dbReference>
<evidence type="ECO:0000256" key="2">
    <source>
        <dbReference type="SAM" id="MobiDB-lite"/>
    </source>
</evidence>
<feature type="region of interest" description="Disordered" evidence="2">
    <location>
        <begin position="1594"/>
        <end position="1620"/>
    </location>
</feature>